<keyword evidence="8" id="KW-1185">Reference proteome</keyword>
<dbReference type="AlphaFoldDB" id="A0A8E1BZD2"/>
<dbReference type="PANTHER" id="PTHR30468:SF1">
    <property type="entry name" value="ALPHA-KETOGLUTARATE-DEPENDENT SULFONATE DIOXYGENASE"/>
    <property type="match status" value="1"/>
</dbReference>
<protein>
    <submittedName>
        <fullName evidence="7">Alpha-ketoglutarate-dependent taurine dioxygenase</fullName>
        <ecNumber evidence="7">1.14.11.17</ecNumber>
    </submittedName>
</protein>
<keyword evidence="2" id="KW-0479">Metal-binding</keyword>
<dbReference type="PANTHER" id="PTHR30468">
    <property type="entry name" value="ALPHA-KETOGLUTARATE-DEPENDENT SULFONATE DIOXYGENASE"/>
    <property type="match status" value="1"/>
</dbReference>
<evidence type="ECO:0000256" key="2">
    <source>
        <dbReference type="ARBA" id="ARBA00022723"/>
    </source>
</evidence>
<dbReference type="GO" id="GO:0000908">
    <property type="term" value="F:taurine dioxygenase activity"/>
    <property type="evidence" value="ECO:0007669"/>
    <property type="project" value="UniProtKB-EC"/>
</dbReference>
<dbReference type="Proteomes" id="UP000027161">
    <property type="component" value="Unassembled WGS sequence"/>
</dbReference>
<keyword evidence="4 7" id="KW-0560">Oxidoreductase</keyword>
<dbReference type="Pfam" id="PF02668">
    <property type="entry name" value="TauD"/>
    <property type="match status" value="1"/>
</dbReference>
<comment type="caution">
    <text evidence="7">The sequence shown here is derived from an EMBL/GenBank/DDBJ whole genome shotgun (WGS) entry which is preliminary data.</text>
</comment>
<evidence type="ECO:0000313" key="8">
    <source>
        <dbReference type="Proteomes" id="UP000027161"/>
    </source>
</evidence>
<evidence type="ECO:0000256" key="5">
    <source>
        <dbReference type="ARBA" id="ARBA00023004"/>
    </source>
</evidence>
<proteinExistence type="inferred from homology"/>
<reference evidence="7 8" key="1">
    <citation type="submission" date="2014-02" db="EMBL/GenBank/DDBJ databases">
        <title>Draft genome sequence of Rickettsia buchneri sp. nov. ISO7T.</title>
        <authorList>
            <person name="Felsheim R.F."/>
            <person name="Kurtti T.J."/>
            <person name="Munderloh U.G."/>
        </authorList>
    </citation>
    <scope>NUCLEOTIDE SEQUENCE [LARGE SCALE GENOMIC DNA]</scope>
    <source>
        <strain evidence="7 8">ISO7</strain>
    </source>
</reference>
<sequence length="199" mass="23311">MTYVSNVSENGVTVGYPGPSFEIWHSDMCYEPQLPKFSFLYAEQVPDEGGNTLFTNSTLAYEDLEDEIKQKLYNKYAVFGFSKKLMERCKKRGYLLVIDKEDQRADCAHPVFRTHPLTKKKSIFVNWTHTDYIQGMLKEESDAILERLYNHSTQQKYVYTHKYDINDLIVWDNSATLHTGDGTIEITKPRIMRRVIVRY</sequence>
<evidence type="ECO:0000256" key="3">
    <source>
        <dbReference type="ARBA" id="ARBA00022964"/>
    </source>
</evidence>
<organism evidence="7 8">
    <name type="scientific">Rickettsia tamurae subsp. buchneri</name>
    <dbReference type="NCBI Taxonomy" id="1462938"/>
    <lineage>
        <taxon>Bacteria</taxon>
        <taxon>Pseudomonadati</taxon>
        <taxon>Pseudomonadota</taxon>
        <taxon>Alphaproteobacteria</taxon>
        <taxon>Rickettsiales</taxon>
        <taxon>Rickettsiaceae</taxon>
        <taxon>Rickettsieae</taxon>
        <taxon>Rickettsia</taxon>
        <taxon>spotted fever group</taxon>
    </lineage>
</organism>
<dbReference type="GO" id="GO:0005737">
    <property type="term" value="C:cytoplasm"/>
    <property type="evidence" value="ECO:0007669"/>
    <property type="project" value="TreeGrafter"/>
</dbReference>
<dbReference type="InterPro" id="IPR042098">
    <property type="entry name" value="TauD-like_sf"/>
</dbReference>
<dbReference type="InterPro" id="IPR003819">
    <property type="entry name" value="TauD/TfdA-like"/>
</dbReference>
<evidence type="ECO:0000256" key="1">
    <source>
        <dbReference type="ARBA" id="ARBA00005896"/>
    </source>
</evidence>
<feature type="domain" description="TauD/TfdA-like" evidence="6">
    <location>
        <begin position="12"/>
        <end position="195"/>
    </location>
</feature>
<dbReference type="Gene3D" id="3.60.130.10">
    <property type="entry name" value="Clavaminate synthase-like"/>
    <property type="match status" value="1"/>
</dbReference>
<keyword evidence="5" id="KW-0408">Iron</keyword>
<dbReference type="EC" id="1.14.11.17" evidence="7"/>
<accession>A0A8E1BZD2</accession>
<gene>
    <name evidence="7" type="primary">tauD</name>
    <name evidence="7" type="ORF">REISMN_07795</name>
</gene>
<dbReference type="InterPro" id="IPR051323">
    <property type="entry name" value="AtsK-like"/>
</dbReference>
<dbReference type="GO" id="GO:0006790">
    <property type="term" value="P:sulfur compound metabolic process"/>
    <property type="evidence" value="ECO:0007669"/>
    <property type="project" value="TreeGrafter"/>
</dbReference>
<dbReference type="EMBL" id="JFKF01000183">
    <property type="protein sequence ID" value="KDO02301.1"/>
    <property type="molecule type" value="Genomic_DNA"/>
</dbReference>
<evidence type="ECO:0000259" key="6">
    <source>
        <dbReference type="Pfam" id="PF02668"/>
    </source>
</evidence>
<dbReference type="SUPFAM" id="SSF51197">
    <property type="entry name" value="Clavaminate synthase-like"/>
    <property type="match status" value="1"/>
</dbReference>
<evidence type="ECO:0000313" key="7">
    <source>
        <dbReference type="EMBL" id="KDO02301.1"/>
    </source>
</evidence>
<evidence type="ECO:0000256" key="4">
    <source>
        <dbReference type="ARBA" id="ARBA00023002"/>
    </source>
</evidence>
<keyword evidence="3 7" id="KW-0223">Dioxygenase</keyword>
<name>A0A8E1BZD2_9RICK</name>
<dbReference type="GO" id="GO:0046872">
    <property type="term" value="F:metal ion binding"/>
    <property type="evidence" value="ECO:0007669"/>
    <property type="project" value="UniProtKB-KW"/>
</dbReference>
<comment type="similarity">
    <text evidence="1">Belongs to the TfdA dioxygenase family.</text>
</comment>